<dbReference type="Proteomes" id="UP000186230">
    <property type="component" value="Chromosome"/>
</dbReference>
<sequence>MATLAAKRTAMQLELRADQEQALQKIYLKRIDEEKTLRAERQEKLKGQQEELAEEKDARLADRQKLTEKYNAQIKEILTAEQYTKFLQLQEKRSRGRQRIEGYN</sequence>
<protein>
    <submittedName>
        <fullName evidence="1">Uncharacterized protein</fullName>
    </submittedName>
</protein>
<dbReference type="EMBL" id="CP016359">
    <property type="protein sequence ID" value="APU67698.1"/>
    <property type="molecule type" value="Genomic_DNA"/>
</dbReference>
<proteinExistence type="predicted"/>
<organism evidence="1 2">
    <name type="scientific">Christiangramia flava JLT2011</name>
    <dbReference type="NCBI Taxonomy" id="1229726"/>
    <lineage>
        <taxon>Bacteria</taxon>
        <taxon>Pseudomonadati</taxon>
        <taxon>Bacteroidota</taxon>
        <taxon>Flavobacteriia</taxon>
        <taxon>Flavobacteriales</taxon>
        <taxon>Flavobacteriaceae</taxon>
        <taxon>Christiangramia</taxon>
    </lineage>
</organism>
<dbReference type="KEGG" id="gfl:GRFL_0974"/>
<name>A0A1L7I248_9FLAO</name>
<evidence type="ECO:0000313" key="1">
    <source>
        <dbReference type="EMBL" id="APU67698.1"/>
    </source>
</evidence>
<dbReference type="AlphaFoldDB" id="A0A1L7I248"/>
<evidence type="ECO:0000313" key="2">
    <source>
        <dbReference type="Proteomes" id="UP000186230"/>
    </source>
</evidence>
<keyword evidence="2" id="KW-1185">Reference proteome</keyword>
<reference evidence="1 2" key="1">
    <citation type="submission" date="2016-07" db="EMBL/GenBank/DDBJ databases">
        <title>Multi-omics approach to identify versatile polysaccharide utilization systems of a marine flavobacterium Gramella flava.</title>
        <authorList>
            <person name="Tang K."/>
        </authorList>
    </citation>
    <scope>NUCLEOTIDE SEQUENCE [LARGE SCALE GENOMIC DNA]</scope>
    <source>
        <strain evidence="1 2">JLT2011</strain>
    </source>
</reference>
<gene>
    <name evidence="1" type="ORF">GRFL_0974</name>
</gene>
<accession>A0A1L7I248</accession>